<organism evidence="5 6">
    <name type="scientific">Roseibium aestuarii</name>
    <dbReference type="NCBI Taxonomy" id="2600299"/>
    <lineage>
        <taxon>Bacteria</taxon>
        <taxon>Pseudomonadati</taxon>
        <taxon>Pseudomonadota</taxon>
        <taxon>Alphaproteobacteria</taxon>
        <taxon>Hyphomicrobiales</taxon>
        <taxon>Stappiaceae</taxon>
        <taxon>Roseibium</taxon>
    </lineage>
</organism>
<keyword evidence="1" id="KW-0805">Transcription regulation</keyword>
<dbReference type="InterPro" id="IPR011991">
    <property type="entry name" value="ArsR-like_HTH"/>
</dbReference>
<comment type="caution">
    <text evidence="5">The sequence shown here is derived from an EMBL/GenBank/DDBJ whole genome shotgun (WGS) entry which is preliminary data.</text>
</comment>
<dbReference type="InterPro" id="IPR036388">
    <property type="entry name" value="WH-like_DNA-bd_sf"/>
</dbReference>
<dbReference type="EMBL" id="JBHUFA010000001">
    <property type="protein sequence ID" value="MFD1694558.1"/>
    <property type="molecule type" value="Genomic_DNA"/>
</dbReference>
<dbReference type="Gene3D" id="1.10.10.10">
    <property type="entry name" value="Winged helix-like DNA-binding domain superfamily/Winged helix DNA-binding domain"/>
    <property type="match status" value="1"/>
</dbReference>
<evidence type="ECO:0000256" key="1">
    <source>
        <dbReference type="ARBA" id="ARBA00023015"/>
    </source>
</evidence>
<name>A0ABW4JSY5_9HYPH</name>
<keyword evidence="3" id="KW-0804">Transcription</keyword>
<sequence>MESGSGSCAAPEACCGPAKGSSGRFEDADERLAAVFRALAHPARLAILRQLADHPASCCGDVVKASPFAQSTVSQHLQALKEAGLVTCVIKGRCCHYSVDPDGLRLADGLARSFFDVLTPSADPALQG</sequence>
<protein>
    <submittedName>
        <fullName evidence="5">ArsR/SmtB family transcription factor</fullName>
    </submittedName>
</protein>
<keyword evidence="2" id="KW-0238">DNA-binding</keyword>
<dbReference type="PRINTS" id="PR00778">
    <property type="entry name" value="HTHARSR"/>
</dbReference>
<evidence type="ECO:0000256" key="2">
    <source>
        <dbReference type="ARBA" id="ARBA00023125"/>
    </source>
</evidence>
<dbReference type="InterPro" id="IPR001845">
    <property type="entry name" value="HTH_ArsR_DNA-bd_dom"/>
</dbReference>
<dbReference type="InterPro" id="IPR051081">
    <property type="entry name" value="HTH_MetalResp_TranReg"/>
</dbReference>
<dbReference type="SUPFAM" id="SSF46785">
    <property type="entry name" value="Winged helix' DNA-binding domain"/>
    <property type="match status" value="1"/>
</dbReference>
<dbReference type="PANTHER" id="PTHR33154">
    <property type="entry name" value="TRANSCRIPTIONAL REGULATOR, ARSR FAMILY"/>
    <property type="match status" value="1"/>
</dbReference>
<feature type="domain" description="HTH arsR-type" evidence="4">
    <location>
        <begin position="24"/>
        <end position="121"/>
    </location>
</feature>
<dbReference type="SMART" id="SM00418">
    <property type="entry name" value="HTH_ARSR"/>
    <property type="match status" value="1"/>
</dbReference>
<accession>A0ABW4JSY5</accession>
<dbReference type="Proteomes" id="UP001597327">
    <property type="component" value="Unassembled WGS sequence"/>
</dbReference>
<proteinExistence type="predicted"/>
<evidence type="ECO:0000313" key="5">
    <source>
        <dbReference type="EMBL" id="MFD1694558.1"/>
    </source>
</evidence>
<dbReference type="Pfam" id="PF01022">
    <property type="entry name" value="HTH_5"/>
    <property type="match status" value="1"/>
</dbReference>
<dbReference type="PROSITE" id="PS50987">
    <property type="entry name" value="HTH_ARSR_2"/>
    <property type="match status" value="1"/>
</dbReference>
<dbReference type="CDD" id="cd00090">
    <property type="entry name" value="HTH_ARSR"/>
    <property type="match status" value="1"/>
</dbReference>
<reference evidence="6" key="1">
    <citation type="journal article" date="2019" name="Int. J. Syst. Evol. Microbiol.">
        <title>The Global Catalogue of Microorganisms (GCM) 10K type strain sequencing project: providing services to taxonomists for standard genome sequencing and annotation.</title>
        <authorList>
            <consortium name="The Broad Institute Genomics Platform"/>
            <consortium name="The Broad Institute Genome Sequencing Center for Infectious Disease"/>
            <person name="Wu L."/>
            <person name="Ma J."/>
        </authorList>
    </citation>
    <scope>NUCLEOTIDE SEQUENCE [LARGE SCALE GENOMIC DNA]</scope>
    <source>
        <strain evidence="6">JCM 3369</strain>
    </source>
</reference>
<dbReference type="PANTHER" id="PTHR33154:SF15">
    <property type="entry name" value="REGULATORY PROTEIN ARSR"/>
    <property type="match status" value="1"/>
</dbReference>
<evidence type="ECO:0000259" key="4">
    <source>
        <dbReference type="PROSITE" id="PS50987"/>
    </source>
</evidence>
<dbReference type="RefSeq" id="WP_149891605.1">
    <property type="nucleotide sequence ID" value="NZ_JBHUFA010000001.1"/>
</dbReference>
<evidence type="ECO:0000256" key="3">
    <source>
        <dbReference type="ARBA" id="ARBA00023163"/>
    </source>
</evidence>
<gene>
    <name evidence="5" type="ORF">ACFSC7_03455</name>
</gene>
<keyword evidence="6" id="KW-1185">Reference proteome</keyword>
<evidence type="ECO:0000313" key="6">
    <source>
        <dbReference type="Proteomes" id="UP001597327"/>
    </source>
</evidence>
<dbReference type="InterPro" id="IPR036390">
    <property type="entry name" value="WH_DNA-bd_sf"/>
</dbReference>
<dbReference type="NCBIfam" id="NF033788">
    <property type="entry name" value="HTH_metalloreg"/>
    <property type="match status" value="1"/>
</dbReference>